<sequence>MWSHYADKHQGICIEYDITSIHNRENLILKKVNYEASLTTNNINYYTDTMGKLFNNVKTSDNRNIDYIIDTFTVKSKEWEYEDEYRILFYDEENKNPNGRSIDLQIKSICFGVQTSKEDKELVYNIVNSINEKRLDYNNDIIKLYQAELDDNELFKINIKPYKHGNDGS</sequence>
<accession>A0AAC9TX72</accession>
<dbReference type="AlphaFoldDB" id="A0AAC9TX72"/>
<dbReference type="EMBL" id="CP019914">
    <property type="protein sequence ID" value="ASJ22779.1"/>
    <property type="molecule type" value="Genomic_DNA"/>
</dbReference>
<organism evidence="1 2">
    <name type="scientific">Brachyspira hampsonii</name>
    <dbReference type="NCBI Taxonomy" id="1287055"/>
    <lineage>
        <taxon>Bacteria</taxon>
        <taxon>Pseudomonadati</taxon>
        <taxon>Spirochaetota</taxon>
        <taxon>Spirochaetia</taxon>
        <taxon>Brachyspirales</taxon>
        <taxon>Brachyspiraceae</taxon>
        <taxon>Brachyspira</taxon>
    </lineage>
</organism>
<reference evidence="1 2" key="1">
    <citation type="submission" date="2017-02" db="EMBL/GenBank/DDBJ databases">
        <title>Complete genome sequence of Brachyspira hampsonii genomovar I strain NSH-16 (ATCC BAA-2463).</title>
        <authorList>
            <person name="Mirajkar N.S."/>
            <person name="Gebhart C.J."/>
        </authorList>
    </citation>
    <scope>NUCLEOTIDE SEQUENCE [LARGE SCALE GENOMIC DNA]</scope>
    <source>
        <strain evidence="1 2">NSH-16</strain>
    </source>
</reference>
<evidence type="ECO:0000313" key="2">
    <source>
        <dbReference type="Proteomes" id="UP000264880"/>
    </source>
</evidence>
<dbReference type="Proteomes" id="UP000264880">
    <property type="component" value="Chromosome"/>
</dbReference>
<protein>
    <recommendedName>
        <fullName evidence="3">DUF2971 domain-containing protein</fullName>
    </recommendedName>
</protein>
<keyword evidence="2" id="KW-1185">Reference proteome</keyword>
<proteinExistence type="predicted"/>
<gene>
    <name evidence="1" type="ORF">BHAMNSH16_06275</name>
</gene>
<dbReference type="KEGG" id="bhp:BHAMNSH16_06275"/>
<name>A0AAC9TX72_9SPIR</name>
<dbReference type="InterPro" id="IPR021352">
    <property type="entry name" value="DUF2971"/>
</dbReference>
<evidence type="ECO:0008006" key="3">
    <source>
        <dbReference type="Google" id="ProtNLM"/>
    </source>
</evidence>
<evidence type="ECO:0000313" key="1">
    <source>
        <dbReference type="EMBL" id="ASJ22779.1"/>
    </source>
</evidence>
<dbReference type="Pfam" id="PF11185">
    <property type="entry name" value="DUF2971"/>
    <property type="match status" value="1"/>
</dbReference>